<dbReference type="Proteomes" id="UP001162131">
    <property type="component" value="Unassembled WGS sequence"/>
</dbReference>
<dbReference type="FunFam" id="1.10.10.10:FF:000334">
    <property type="entry name" value="Heat shock factor protein 2"/>
    <property type="match status" value="1"/>
</dbReference>
<evidence type="ECO:0000259" key="6">
    <source>
        <dbReference type="PROSITE" id="PS00434"/>
    </source>
</evidence>
<evidence type="ECO:0000256" key="4">
    <source>
        <dbReference type="RuleBase" id="RU004020"/>
    </source>
</evidence>
<dbReference type="AlphaFoldDB" id="A0AAU9INK5"/>
<dbReference type="GO" id="GO:0043565">
    <property type="term" value="F:sequence-specific DNA binding"/>
    <property type="evidence" value="ECO:0007669"/>
    <property type="project" value="InterPro"/>
</dbReference>
<evidence type="ECO:0000256" key="1">
    <source>
        <dbReference type="ARBA" id="ARBA00004123"/>
    </source>
</evidence>
<keyword evidence="3" id="KW-0539">Nucleus</keyword>
<evidence type="ECO:0000256" key="5">
    <source>
        <dbReference type="SAM" id="Coils"/>
    </source>
</evidence>
<gene>
    <name evidence="7" type="ORF">BSTOLATCC_MIC13124</name>
</gene>
<dbReference type="PROSITE" id="PS00434">
    <property type="entry name" value="HSF_DOMAIN"/>
    <property type="match status" value="1"/>
</dbReference>
<feature type="coiled-coil region" evidence="5">
    <location>
        <begin position="128"/>
        <end position="155"/>
    </location>
</feature>
<dbReference type="InterPro" id="IPR036390">
    <property type="entry name" value="WH_DNA-bd_sf"/>
</dbReference>
<keyword evidence="8" id="KW-1185">Reference proteome</keyword>
<feature type="domain" description="HSF-type DNA-binding" evidence="6">
    <location>
        <begin position="53"/>
        <end position="77"/>
    </location>
</feature>
<dbReference type="GO" id="GO:0005634">
    <property type="term" value="C:nucleus"/>
    <property type="evidence" value="ECO:0007669"/>
    <property type="project" value="UniProtKB-SubCell"/>
</dbReference>
<evidence type="ECO:0000313" key="8">
    <source>
        <dbReference type="Proteomes" id="UP001162131"/>
    </source>
</evidence>
<dbReference type="Gene3D" id="1.10.10.10">
    <property type="entry name" value="Winged helix-like DNA-binding domain superfamily/Winged helix DNA-binding domain"/>
    <property type="match status" value="1"/>
</dbReference>
<dbReference type="InterPro" id="IPR000232">
    <property type="entry name" value="HSF_DNA-bd"/>
</dbReference>
<dbReference type="PANTHER" id="PTHR10015">
    <property type="entry name" value="HEAT SHOCK TRANSCRIPTION FACTOR"/>
    <property type="match status" value="1"/>
</dbReference>
<proteinExistence type="inferred from homology"/>
<dbReference type="InterPro" id="IPR036388">
    <property type="entry name" value="WH-like_DNA-bd_sf"/>
</dbReference>
<comment type="caution">
    <text evidence="7">The sequence shown here is derived from an EMBL/GenBank/DDBJ whole genome shotgun (WGS) entry which is preliminary data.</text>
</comment>
<protein>
    <recommendedName>
        <fullName evidence="6">HSF-type DNA-binding domain-containing protein</fullName>
    </recommendedName>
</protein>
<accession>A0AAU9INK5</accession>
<organism evidence="7 8">
    <name type="scientific">Blepharisma stoltei</name>
    <dbReference type="NCBI Taxonomy" id="1481888"/>
    <lineage>
        <taxon>Eukaryota</taxon>
        <taxon>Sar</taxon>
        <taxon>Alveolata</taxon>
        <taxon>Ciliophora</taxon>
        <taxon>Postciliodesmatophora</taxon>
        <taxon>Heterotrichea</taxon>
        <taxon>Heterotrichida</taxon>
        <taxon>Blepharismidae</taxon>
        <taxon>Blepharisma</taxon>
    </lineage>
</organism>
<comment type="similarity">
    <text evidence="4">Belongs to the HSF family.</text>
</comment>
<sequence length="191" mass="22573">MTKTKQDRVRPTSFLAKTFDMVSNEDYHDIVSWTDDGNSFIIKNVNEFSSRILPQYFKHRNLASFIRQLNMYDFHKVKDSGDHQIFSHPNFVKGQKHLLEHIHRKTSELSQTMANTIKSANEVILNRCIQLQTQQEQMQNTINILEKKYKDAIEVNQKLLVDLINSREREQQIMQMFLNFSQSGYMNSNIN</sequence>
<evidence type="ECO:0000256" key="3">
    <source>
        <dbReference type="ARBA" id="ARBA00023242"/>
    </source>
</evidence>
<dbReference type="SMART" id="SM00415">
    <property type="entry name" value="HSF"/>
    <property type="match status" value="1"/>
</dbReference>
<dbReference type="GO" id="GO:0003700">
    <property type="term" value="F:DNA-binding transcription factor activity"/>
    <property type="evidence" value="ECO:0007669"/>
    <property type="project" value="InterPro"/>
</dbReference>
<dbReference type="PANTHER" id="PTHR10015:SF206">
    <property type="entry name" value="HSF-TYPE DNA-BINDING DOMAIN-CONTAINING PROTEIN"/>
    <property type="match status" value="1"/>
</dbReference>
<dbReference type="Pfam" id="PF00447">
    <property type="entry name" value="HSF_DNA-bind"/>
    <property type="match status" value="1"/>
</dbReference>
<keyword evidence="2" id="KW-0238">DNA-binding</keyword>
<dbReference type="PRINTS" id="PR00056">
    <property type="entry name" value="HSFDOMAIN"/>
</dbReference>
<keyword evidence="5" id="KW-0175">Coiled coil</keyword>
<dbReference type="SUPFAM" id="SSF46785">
    <property type="entry name" value="Winged helix' DNA-binding domain"/>
    <property type="match status" value="1"/>
</dbReference>
<evidence type="ECO:0000313" key="7">
    <source>
        <dbReference type="EMBL" id="CAG9315351.1"/>
    </source>
</evidence>
<comment type="subcellular location">
    <subcellularLocation>
        <location evidence="1">Nucleus</location>
    </subcellularLocation>
</comment>
<dbReference type="EMBL" id="CAJZBQ010000013">
    <property type="protein sequence ID" value="CAG9315351.1"/>
    <property type="molecule type" value="Genomic_DNA"/>
</dbReference>
<reference evidence="7" key="1">
    <citation type="submission" date="2021-09" db="EMBL/GenBank/DDBJ databases">
        <authorList>
            <consortium name="AG Swart"/>
            <person name="Singh M."/>
            <person name="Singh A."/>
            <person name="Seah K."/>
            <person name="Emmerich C."/>
        </authorList>
    </citation>
    <scope>NUCLEOTIDE SEQUENCE</scope>
    <source>
        <strain evidence="7">ATCC30299</strain>
    </source>
</reference>
<evidence type="ECO:0000256" key="2">
    <source>
        <dbReference type="ARBA" id="ARBA00023125"/>
    </source>
</evidence>
<name>A0AAU9INK5_9CILI</name>